<feature type="transmembrane region" description="Helical" evidence="1">
    <location>
        <begin position="20"/>
        <end position="42"/>
    </location>
</feature>
<sequence>MGTVRGAHMYHIDSFVAEQLLVVCIYLCVGCAIFGSGFLCFFPDDIAESHHVCPVDRLQGRHVFCVSDSSAADDSDTQPICH</sequence>
<dbReference type="AlphaFoldDB" id="A0A645H334"/>
<name>A0A645H334_9ZZZZ</name>
<accession>A0A645H334</accession>
<keyword evidence="1" id="KW-1133">Transmembrane helix</keyword>
<organism evidence="2">
    <name type="scientific">bioreactor metagenome</name>
    <dbReference type="NCBI Taxonomy" id="1076179"/>
    <lineage>
        <taxon>unclassified sequences</taxon>
        <taxon>metagenomes</taxon>
        <taxon>ecological metagenomes</taxon>
    </lineage>
</organism>
<evidence type="ECO:0000256" key="1">
    <source>
        <dbReference type="SAM" id="Phobius"/>
    </source>
</evidence>
<gene>
    <name evidence="2" type="ORF">SDC9_180379</name>
</gene>
<keyword evidence="1" id="KW-0812">Transmembrane</keyword>
<protein>
    <submittedName>
        <fullName evidence="2">Uncharacterized protein</fullName>
    </submittedName>
</protein>
<reference evidence="2" key="1">
    <citation type="submission" date="2019-08" db="EMBL/GenBank/DDBJ databases">
        <authorList>
            <person name="Kucharzyk K."/>
            <person name="Murdoch R.W."/>
            <person name="Higgins S."/>
            <person name="Loffler F."/>
        </authorList>
    </citation>
    <scope>NUCLEOTIDE SEQUENCE</scope>
</reference>
<keyword evidence="1" id="KW-0472">Membrane</keyword>
<comment type="caution">
    <text evidence="2">The sequence shown here is derived from an EMBL/GenBank/DDBJ whole genome shotgun (WGS) entry which is preliminary data.</text>
</comment>
<proteinExistence type="predicted"/>
<dbReference type="EMBL" id="VSSQ01085155">
    <property type="protein sequence ID" value="MPN32896.1"/>
    <property type="molecule type" value="Genomic_DNA"/>
</dbReference>
<evidence type="ECO:0000313" key="2">
    <source>
        <dbReference type="EMBL" id="MPN32896.1"/>
    </source>
</evidence>